<dbReference type="EMBL" id="MN740993">
    <property type="protein sequence ID" value="QHU21942.1"/>
    <property type="molecule type" value="Genomic_DNA"/>
</dbReference>
<organism evidence="1">
    <name type="scientific">viral metagenome</name>
    <dbReference type="NCBI Taxonomy" id="1070528"/>
    <lineage>
        <taxon>unclassified sequences</taxon>
        <taxon>metagenomes</taxon>
        <taxon>organismal metagenomes</taxon>
    </lineage>
</organism>
<proteinExistence type="predicted"/>
<name>A0A6C0KVD2_9ZZZZ</name>
<evidence type="ECO:0000313" key="1">
    <source>
        <dbReference type="EMBL" id="QHU21942.1"/>
    </source>
</evidence>
<protein>
    <submittedName>
        <fullName evidence="1">Uncharacterized protein</fullName>
    </submittedName>
</protein>
<reference evidence="1" key="1">
    <citation type="journal article" date="2020" name="Nature">
        <title>Giant virus diversity and host interactions through global metagenomics.</title>
        <authorList>
            <person name="Schulz F."/>
            <person name="Roux S."/>
            <person name="Paez-Espino D."/>
            <person name="Jungbluth S."/>
            <person name="Walsh D.A."/>
            <person name="Denef V.J."/>
            <person name="McMahon K.D."/>
            <person name="Konstantinidis K.T."/>
            <person name="Eloe-Fadrosh E.A."/>
            <person name="Kyrpides N.C."/>
            <person name="Woyke T."/>
        </authorList>
    </citation>
    <scope>NUCLEOTIDE SEQUENCE</scope>
    <source>
        <strain evidence="1">GVMAG-S-3300013286-35</strain>
    </source>
</reference>
<dbReference type="AlphaFoldDB" id="A0A6C0KVD2"/>
<accession>A0A6C0KVD2</accession>
<sequence length="66" mass="7480">MRESQSARFCGCIKQVRKSIKARRGSSKEQGAIAVCTKAILQSRGRTLKKFKCNGKPRVQTQNRLR</sequence>